<sequence>MSWYDDNVRMRRCWFGCLRRKSRESGQDGGGSFREYNVDIQTFPARQD</sequence>
<accession>A0A2L2TAV2</accession>
<name>A0A2L2TAV2_9HYPO</name>
<dbReference type="EMBL" id="LN649229">
    <property type="protein sequence ID" value="CEI67019.1"/>
    <property type="molecule type" value="Genomic_DNA"/>
</dbReference>
<proteinExistence type="predicted"/>
<dbReference type="Proteomes" id="UP000245910">
    <property type="component" value="Chromosome I"/>
</dbReference>
<dbReference type="AlphaFoldDB" id="A0A2L2TAV2"/>
<reference evidence="2" key="1">
    <citation type="submission" date="2014-10" db="EMBL/GenBank/DDBJ databases">
        <authorList>
            <person name="King R."/>
        </authorList>
    </citation>
    <scope>NUCLEOTIDE SEQUENCE [LARGE SCALE GENOMIC DNA]</scope>
    <source>
        <strain evidence="2">A3/5</strain>
    </source>
</reference>
<evidence type="ECO:0000313" key="1">
    <source>
        <dbReference type="EMBL" id="CEI67019.1"/>
    </source>
</evidence>
<protein>
    <submittedName>
        <fullName evidence="1">Uncharacterized protein</fullName>
    </submittedName>
</protein>
<organism evidence="1 2">
    <name type="scientific">Fusarium venenatum</name>
    <dbReference type="NCBI Taxonomy" id="56646"/>
    <lineage>
        <taxon>Eukaryota</taxon>
        <taxon>Fungi</taxon>
        <taxon>Dikarya</taxon>
        <taxon>Ascomycota</taxon>
        <taxon>Pezizomycotina</taxon>
        <taxon>Sordariomycetes</taxon>
        <taxon>Hypocreomycetidae</taxon>
        <taxon>Hypocreales</taxon>
        <taxon>Nectriaceae</taxon>
        <taxon>Fusarium</taxon>
    </lineage>
</organism>
<keyword evidence="2" id="KW-1185">Reference proteome</keyword>
<evidence type="ECO:0000313" key="2">
    <source>
        <dbReference type="Proteomes" id="UP000245910"/>
    </source>
</evidence>